<dbReference type="GO" id="GO:0005524">
    <property type="term" value="F:ATP binding"/>
    <property type="evidence" value="ECO:0007669"/>
    <property type="project" value="UniProtKB-KW"/>
</dbReference>
<evidence type="ECO:0000259" key="5">
    <source>
        <dbReference type="PROSITE" id="PS50893"/>
    </source>
</evidence>
<dbReference type="NCBIfam" id="NF000355">
    <property type="entry name" value="ribo_prot_ABC_F"/>
    <property type="match status" value="1"/>
</dbReference>
<feature type="coiled-coil region" evidence="4">
    <location>
        <begin position="75"/>
        <end position="102"/>
    </location>
</feature>
<evidence type="ECO:0000313" key="6">
    <source>
        <dbReference type="EMBL" id="ANE05309.1"/>
    </source>
</evidence>
<sequence length="557" mass="61026">MHGGIVRFADRLVLSEIDLAIGPHERIAVIGDNGAGKSTLLGVIAGTVPLTNGKLTVNLPGGISLAEQSPNYPLKATVAEALDMLLADVRQLESEVTALSERLASTPEAEQEPVLDQLAAAIDQWEARDGYNLDQRLESALEKLGLGELQRDRLVDSLSGGERARLALAAALSSEAELLLLDEPTNDLDDAAILWLENRIAVHRGALVVVTHDRAFLDRVATDIVHLESGSLRRYGNGYSGFLKARETERQKLIATYAAWRQNLARQKQLVSSNSVRLDTIPQKMEKSGFGHGAFRARGRAHGAMSRIRMAKQQVSRLLDEPAKLPTDPLSFTPPFESIDDAADSSRLHVEPLLSARHLRLGEDCGGQPLSLDQLDIGAGARILVTGPNGAGKTTLLRVLACEITPEQGTVEHRTGLRIGWLRQDLDAYGRLTLQETFAAATHEYLDEAVEHLLSFGLFRPEDLDIQLGALSVGMRRRYELAVALAAPCDLLLLDEPTNHLAPELIEQLEDALDNYDGAVITVTHDRRWKQRALKNPQTMHLTVELDRVRTDVNAKE</sequence>
<proteinExistence type="predicted"/>
<evidence type="ECO:0000256" key="3">
    <source>
        <dbReference type="ARBA" id="ARBA00022840"/>
    </source>
</evidence>
<feature type="domain" description="ABC transporter" evidence="5">
    <location>
        <begin position="1"/>
        <end position="254"/>
    </location>
</feature>
<dbReference type="PANTHER" id="PTHR19211:SF14">
    <property type="entry name" value="ATP-BINDING CASSETTE SUB-FAMILY F MEMBER 1"/>
    <property type="match status" value="1"/>
</dbReference>
<dbReference type="InterPro" id="IPR017871">
    <property type="entry name" value="ABC_transporter-like_CS"/>
</dbReference>
<dbReference type="PANTHER" id="PTHR19211">
    <property type="entry name" value="ATP-BINDING TRANSPORT PROTEIN-RELATED"/>
    <property type="match status" value="1"/>
</dbReference>
<feature type="domain" description="ABC transporter" evidence="5">
    <location>
        <begin position="348"/>
        <end position="553"/>
    </location>
</feature>
<dbReference type="AlphaFoldDB" id="A0A172QX73"/>
<organism evidence="6 7">
    <name type="scientific">Corynebacterium crudilactis</name>
    <dbReference type="NCBI Taxonomy" id="1652495"/>
    <lineage>
        <taxon>Bacteria</taxon>
        <taxon>Bacillati</taxon>
        <taxon>Actinomycetota</taxon>
        <taxon>Actinomycetes</taxon>
        <taxon>Mycobacteriales</taxon>
        <taxon>Corynebacteriaceae</taxon>
        <taxon>Corynebacterium</taxon>
    </lineage>
</organism>
<protein>
    <recommendedName>
        <fullName evidence="5">ABC transporter domain-containing protein</fullName>
    </recommendedName>
</protein>
<reference evidence="6 7" key="1">
    <citation type="submission" date="2016-05" db="EMBL/GenBank/DDBJ databases">
        <title>Complete genome sequence of Corynebacterium crudilactis, a new Corynebacterium species isolated from raw cow's milk.</title>
        <authorList>
            <person name="Christian R."/>
            <person name="Zimmermann J."/>
            <person name="Lipski A."/>
            <person name="Kalinowski J."/>
        </authorList>
    </citation>
    <scope>NUCLEOTIDE SEQUENCE [LARGE SCALE GENOMIC DNA]</scope>
    <source>
        <strain evidence="6 7">JZ16</strain>
    </source>
</reference>
<dbReference type="InterPro" id="IPR003593">
    <property type="entry name" value="AAA+_ATPase"/>
</dbReference>
<dbReference type="SMART" id="SM00382">
    <property type="entry name" value="AAA"/>
    <property type="match status" value="2"/>
</dbReference>
<name>A0A172QX73_9CORY</name>
<dbReference type="KEGG" id="ccjz:ccrud_06350"/>
<evidence type="ECO:0000256" key="2">
    <source>
        <dbReference type="ARBA" id="ARBA00022741"/>
    </source>
</evidence>
<dbReference type="InterPro" id="IPR027417">
    <property type="entry name" value="P-loop_NTPase"/>
</dbReference>
<dbReference type="Proteomes" id="UP000076929">
    <property type="component" value="Chromosome"/>
</dbReference>
<keyword evidence="7" id="KW-1185">Reference proteome</keyword>
<accession>A0A172QX73</accession>
<keyword evidence="2" id="KW-0547">Nucleotide-binding</keyword>
<keyword evidence="3" id="KW-0067">ATP-binding</keyword>
<gene>
    <name evidence="6" type="ORF">ccrud_06350</name>
</gene>
<evidence type="ECO:0000313" key="7">
    <source>
        <dbReference type="Proteomes" id="UP000076929"/>
    </source>
</evidence>
<keyword evidence="1" id="KW-0677">Repeat</keyword>
<dbReference type="FunFam" id="3.40.50.300:FF:000011">
    <property type="entry name" value="Putative ABC transporter ATP-binding component"/>
    <property type="match status" value="1"/>
</dbReference>
<dbReference type="InterPro" id="IPR003439">
    <property type="entry name" value="ABC_transporter-like_ATP-bd"/>
</dbReference>
<dbReference type="STRING" id="1652495.ccrud_06350"/>
<dbReference type="EMBL" id="CP015622">
    <property type="protein sequence ID" value="ANE05309.1"/>
    <property type="molecule type" value="Genomic_DNA"/>
</dbReference>
<dbReference type="PROSITE" id="PS50893">
    <property type="entry name" value="ABC_TRANSPORTER_2"/>
    <property type="match status" value="2"/>
</dbReference>
<dbReference type="GO" id="GO:0016887">
    <property type="term" value="F:ATP hydrolysis activity"/>
    <property type="evidence" value="ECO:0007669"/>
    <property type="project" value="InterPro"/>
</dbReference>
<dbReference type="InterPro" id="IPR050611">
    <property type="entry name" value="ABCF"/>
</dbReference>
<dbReference type="Pfam" id="PF00005">
    <property type="entry name" value="ABC_tran"/>
    <property type="match status" value="2"/>
</dbReference>
<evidence type="ECO:0000256" key="1">
    <source>
        <dbReference type="ARBA" id="ARBA00022737"/>
    </source>
</evidence>
<keyword evidence="4" id="KW-0175">Coiled coil</keyword>
<dbReference type="PROSITE" id="PS00211">
    <property type="entry name" value="ABC_TRANSPORTER_1"/>
    <property type="match status" value="2"/>
</dbReference>
<dbReference type="SUPFAM" id="SSF52540">
    <property type="entry name" value="P-loop containing nucleoside triphosphate hydrolases"/>
    <property type="match status" value="2"/>
</dbReference>
<dbReference type="Gene3D" id="3.40.50.300">
    <property type="entry name" value="P-loop containing nucleotide triphosphate hydrolases"/>
    <property type="match status" value="2"/>
</dbReference>
<evidence type="ECO:0000256" key="4">
    <source>
        <dbReference type="SAM" id="Coils"/>
    </source>
</evidence>